<dbReference type="AlphaFoldDB" id="A0AAN7ZLL1"/>
<feature type="region of interest" description="Disordered" evidence="1">
    <location>
        <begin position="91"/>
        <end position="123"/>
    </location>
</feature>
<feature type="compositionally biased region" description="Basic and acidic residues" evidence="1">
    <location>
        <begin position="7"/>
        <end position="18"/>
    </location>
</feature>
<proteinExistence type="predicted"/>
<feature type="compositionally biased region" description="Acidic residues" evidence="1">
    <location>
        <begin position="110"/>
        <end position="121"/>
    </location>
</feature>
<accession>A0AAN7ZLL1</accession>
<feature type="compositionally biased region" description="Basic and acidic residues" evidence="1">
    <location>
        <begin position="38"/>
        <end position="48"/>
    </location>
</feature>
<dbReference type="EMBL" id="JAVRQU010000018">
    <property type="protein sequence ID" value="KAK5693135.1"/>
    <property type="molecule type" value="Genomic_DNA"/>
</dbReference>
<evidence type="ECO:0000313" key="2">
    <source>
        <dbReference type="EMBL" id="KAK5693135.1"/>
    </source>
</evidence>
<name>A0AAN7ZLL1_9PEZI</name>
<dbReference type="Proteomes" id="UP001310594">
    <property type="component" value="Unassembled WGS sequence"/>
</dbReference>
<evidence type="ECO:0000313" key="3">
    <source>
        <dbReference type="Proteomes" id="UP001310594"/>
    </source>
</evidence>
<organism evidence="2 3">
    <name type="scientific">Elasticomyces elasticus</name>
    <dbReference type="NCBI Taxonomy" id="574655"/>
    <lineage>
        <taxon>Eukaryota</taxon>
        <taxon>Fungi</taxon>
        <taxon>Dikarya</taxon>
        <taxon>Ascomycota</taxon>
        <taxon>Pezizomycotina</taxon>
        <taxon>Dothideomycetes</taxon>
        <taxon>Dothideomycetidae</taxon>
        <taxon>Mycosphaerellales</taxon>
        <taxon>Teratosphaeriaceae</taxon>
        <taxon>Elasticomyces</taxon>
    </lineage>
</organism>
<sequence length="280" mass="30894">MAPISPRRRDEIRARQDAEDQQAAAAPPPTAGSPIRPSHNEATGRSREPATGVRRGSLIPLDRSRIGYLPMTPANRPELFTRGQAVGIPAPANAAGAGAVGRRGEARAIEEEESDSDDDDQLPAQMRPVPWVVGPSPPQPLTFDLPTASGRVETRQLQFTVDFTDGESVSKANKRRNQALVRRQTQLGTYVPARPSTIGREYTIAHDRWIEQAIDNWASDHGGRRILFWELADAFNAHFPGQNRTHRSMASHVNKMPRLQATIQSFDGGADEEDEEEEEE</sequence>
<evidence type="ECO:0000256" key="1">
    <source>
        <dbReference type="SAM" id="MobiDB-lite"/>
    </source>
</evidence>
<protein>
    <submittedName>
        <fullName evidence="2">Uncharacterized protein</fullName>
    </submittedName>
</protein>
<gene>
    <name evidence="2" type="ORF">LTR97_010611</name>
</gene>
<comment type="caution">
    <text evidence="2">The sequence shown here is derived from an EMBL/GenBank/DDBJ whole genome shotgun (WGS) entry which is preliminary data.</text>
</comment>
<feature type="region of interest" description="Disordered" evidence="1">
    <location>
        <begin position="1"/>
        <end position="61"/>
    </location>
</feature>
<reference evidence="2" key="1">
    <citation type="submission" date="2023-08" db="EMBL/GenBank/DDBJ databases">
        <title>Black Yeasts Isolated from many extreme environments.</title>
        <authorList>
            <person name="Coleine C."/>
            <person name="Stajich J.E."/>
            <person name="Selbmann L."/>
        </authorList>
    </citation>
    <scope>NUCLEOTIDE SEQUENCE</scope>
    <source>
        <strain evidence="2">CCFEE 5810</strain>
    </source>
</reference>